<accession>A0A2T5FUR3</accession>
<dbReference type="InterPro" id="IPR047055">
    <property type="entry name" value="MotA-like"/>
</dbReference>
<evidence type="ECO:0000256" key="3">
    <source>
        <dbReference type="ARBA" id="ARBA00022448"/>
    </source>
</evidence>
<dbReference type="PANTHER" id="PTHR30433">
    <property type="entry name" value="CHEMOTAXIS PROTEIN MOTA"/>
    <property type="match status" value="1"/>
</dbReference>
<comment type="similarity">
    <text evidence="2">Belongs to the MotA family.</text>
</comment>
<evidence type="ECO:0000256" key="4">
    <source>
        <dbReference type="ARBA" id="ARBA00022475"/>
    </source>
</evidence>
<dbReference type="OrthoDB" id="9806929at2"/>
<reference evidence="11 12" key="1">
    <citation type="submission" date="2017-09" db="EMBL/GenBank/DDBJ databases">
        <title>Sphingomonas panjinensis sp.nov., isolated from oil-contaminated soil.</title>
        <authorList>
            <person name="Wang L."/>
            <person name="Chen L."/>
        </authorList>
    </citation>
    <scope>NUCLEOTIDE SEQUENCE [LARGE SCALE GENOMIC DNA]</scope>
    <source>
        <strain evidence="11 12">FW-11</strain>
    </source>
</reference>
<keyword evidence="6" id="KW-0283">Flagellar rotation</keyword>
<dbReference type="GO" id="GO:0071978">
    <property type="term" value="P:bacterial-type flagellum-dependent swarming motility"/>
    <property type="evidence" value="ECO:0007669"/>
    <property type="project" value="InterPro"/>
</dbReference>
<organism evidence="11 12">
    <name type="scientific">Sphingomonas oleivorans</name>
    <dbReference type="NCBI Taxonomy" id="1735121"/>
    <lineage>
        <taxon>Bacteria</taxon>
        <taxon>Pseudomonadati</taxon>
        <taxon>Pseudomonadota</taxon>
        <taxon>Alphaproteobacteria</taxon>
        <taxon>Sphingomonadales</taxon>
        <taxon>Sphingomonadaceae</taxon>
        <taxon>Sphingomonas</taxon>
    </lineage>
</organism>
<keyword evidence="12" id="KW-1185">Reference proteome</keyword>
<evidence type="ECO:0000256" key="6">
    <source>
        <dbReference type="ARBA" id="ARBA00022779"/>
    </source>
</evidence>
<keyword evidence="11" id="KW-0966">Cell projection</keyword>
<dbReference type="PROSITE" id="PS01307">
    <property type="entry name" value="MOTA"/>
    <property type="match status" value="1"/>
</dbReference>
<keyword evidence="8 9" id="KW-0472">Membrane</keyword>
<protein>
    <submittedName>
        <fullName evidence="11">Flagellar motor protein</fullName>
    </submittedName>
</protein>
<keyword evidence="7 9" id="KW-1133">Transmembrane helix</keyword>
<dbReference type="InterPro" id="IPR000540">
    <property type="entry name" value="Flag_MotA_CS"/>
</dbReference>
<evidence type="ECO:0000256" key="5">
    <source>
        <dbReference type="ARBA" id="ARBA00022692"/>
    </source>
</evidence>
<evidence type="ECO:0000256" key="2">
    <source>
        <dbReference type="ARBA" id="ARBA00008038"/>
    </source>
</evidence>
<evidence type="ECO:0000256" key="1">
    <source>
        <dbReference type="ARBA" id="ARBA00004651"/>
    </source>
</evidence>
<evidence type="ECO:0000313" key="12">
    <source>
        <dbReference type="Proteomes" id="UP000244162"/>
    </source>
</evidence>
<evidence type="ECO:0000256" key="7">
    <source>
        <dbReference type="ARBA" id="ARBA00022989"/>
    </source>
</evidence>
<dbReference type="EMBL" id="NWBU01000016">
    <property type="protein sequence ID" value="PTQ08269.1"/>
    <property type="molecule type" value="Genomic_DNA"/>
</dbReference>
<dbReference type="Pfam" id="PF01618">
    <property type="entry name" value="MotA_ExbB"/>
    <property type="match status" value="1"/>
</dbReference>
<evidence type="ECO:0000256" key="8">
    <source>
        <dbReference type="ARBA" id="ARBA00023136"/>
    </source>
</evidence>
<dbReference type="GO" id="GO:0006935">
    <property type="term" value="P:chemotaxis"/>
    <property type="evidence" value="ECO:0007669"/>
    <property type="project" value="InterPro"/>
</dbReference>
<keyword evidence="5 9" id="KW-0812">Transmembrane</keyword>
<dbReference type="InterPro" id="IPR002898">
    <property type="entry name" value="MotA_ExbB_proton_chnl"/>
</dbReference>
<evidence type="ECO:0000313" key="11">
    <source>
        <dbReference type="EMBL" id="PTQ08269.1"/>
    </source>
</evidence>
<dbReference type="PANTHER" id="PTHR30433:SF2">
    <property type="entry name" value="MOTILITY PROTEIN A"/>
    <property type="match status" value="1"/>
</dbReference>
<evidence type="ECO:0000256" key="9">
    <source>
        <dbReference type="SAM" id="Phobius"/>
    </source>
</evidence>
<dbReference type="GO" id="GO:0005886">
    <property type="term" value="C:plasma membrane"/>
    <property type="evidence" value="ECO:0007669"/>
    <property type="project" value="UniProtKB-SubCell"/>
</dbReference>
<feature type="domain" description="MotA/TolQ/ExbB proton channel" evidence="10">
    <location>
        <begin position="84"/>
        <end position="195"/>
    </location>
</feature>
<keyword evidence="3" id="KW-0813">Transport</keyword>
<keyword evidence="11" id="KW-0282">Flagellum</keyword>
<gene>
    <name evidence="11" type="ORF">CLG96_15670</name>
</gene>
<feature type="transmembrane region" description="Helical" evidence="9">
    <location>
        <begin position="12"/>
        <end position="31"/>
    </location>
</feature>
<name>A0A2T5FUR3_9SPHN</name>
<comment type="caution">
    <text evidence="11">The sequence shown here is derived from an EMBL/GenBank/DDBJ whole genome shotgun (WGS) entry which is preliminary data.</text>
</comment>
<feature type="transmembrane region" description="Helical" evidence="9">
    <location>
        <begin position="125"/>
        <end position="147"/>
    </location>
</feature>
<sequence length="225" mass="24158">MALDLLGPIMRLFDPLALLLVIGGAAVTAAMRSTGEDIARALAALRPLLSARPDRDARAATLATNRAEELARARSIACVDRVETDDPFLSEAIRRLSDASSARALSRWAEEELAARRRRHEGAIAMWRATADAAPAMGMIGTVLGLIDMFANMEDAARIGPSMAMALVATLYGIIVANLIAGPIADRLQRLSDTELGWQSRAIERFSALAHAEFDRLPSSLRIAA</sequence>
<keyword evidence="4" id="KW-1003">Cell membrane</keyword>
<comment type="subcellular location">
    <subcellularLocation>
        <location evidence="1">Cell membrane</location>
        <topology evidence="1">Multi-pass membrane protein</topology>
    </subcellularLocation>
</comment>
<dbReference type="Proteomes" id="UP000244162">
    <property type="component" value="Unassembled WGS sequence"/>
</dbReference>
<dbReference type="AlphaFoldDB" id="A0A2T5FUR3"/>
<keyword evidence="11" id="KW-0969">Cilium</keyword>
<proteinExistence type="inferred from homology"/>
<dbReference type="RefSeq" id="WP_107969546.1">
    <property type="nucleotide sequence ID" value="NZ_NWBU01000016.1"/>
</dbReference>
<feature type="transmembrane region" description="Helical" evidence="9">
    <location>
        <begin position="159"/>
        <end position="181"/>
    </location>
</feature>
<evidence type="ECO:0000259" key="10">
    <source>
        <dbReference type="Pfam" id="PF01618"/>
    </source>
</evidence>